<comment type="function">
    <text evidence="1">Transcriptional repressor of xylose-utilizing enzymes.</text>
</comment>
<name>A0A0R2MQK1_9LACO</name>
<evidence type="ECO:0000256" key="1">
    <source>
        <dbReference type="ARBA" id="ARBA00002486"/>
    </source>
</evidence>
<dbReference type="PANTHER" id="PTHR18964:SF149">
    <property type="entry name" value="BIFUNCTIONAL UDP-N-ACETYLGLUCOSAMINE 2-EPIMERASE_N-ACETYLMANNOSAMINE KINASE"/>
    <property type="match status" value="1"/>
</dbReference>
<dbReference type="Pfam" id="PF00480">
    <property type="entry name" value="ROK"/>
    <property type="match status" value="1"/>
</dbReference>
<proteinExistence type="inferred from homology"/>
<dbReference type="Gene3D" id="3.30.420.40">
    <property type="match status" value="2"/>
</dbReference>
<dbReference type="AlphaFoldDB" id="A0A0R2MQK1"/>
<evidence type="ECO:0000313" key="4">
    <source>
        <dbReference type="EMBL" id="KRO13997.1"/>
    </source>
</evidence>
<gene>
    <name evidence="4" type="ORF">IV64_GL001833</name>
</gene>
<dbReference type="InterPro" id="IPR000600">
    <property type="entry name" value="ROK"/>
</dbReference>
<reference evidence="4 5" key="1">
    <citation type="journal article" date="2015" name="Genome Announc.">
        <title>Expanding the biotechnology potential of lactobacilli through comparative genomics of 213 strains and associated genera.</title>
        <authorList>
            <person name="Sun Z."/>
            <person name="Harris H.M."/>
            <person name="McCann A."/>
            <person name="Guo C."/>
            <person name="Argimon S."/>
            <person name="Zhang W."/>
            <person name="Yang X."/>
            <person name="Jeffery I.B."/>
            <person name="Cooney J.C."/>
            <person name="Kagawa T.F."/>
            <person name="Liu W."/>
            <person name="Song Y."/>
            <person name="Salvetti E."/>
            <person name="Wrobel A."/>
            <person name="Rasinkangas P."/>
            <person name="Parkhill J."/>
            <person name="Rea M.C."/>
            <person name="O'Sullivan O."/>
            <person name="Ritari J."/>
            <person name="Douillard F.P."/>
            <person name="Paul Ross R."/>
            <person name="Yang R."/>
            <person name="Briner A.E."/>
            <person name="Felis G.E."/>
            <person name="de Vos W.M."/>
            <person name="Barrangou R."/>
            <person name="Klaenhammer T.R."/>
            <person name="Caufield P.W."/>
            <person name="Cui Y."/>
            <person name="Zhang H."/>
            <person name="O'Toole P.W."/>
        </authorList>
    </citation>
    <scope>NUCLEOTIDE SEQUENCE [LARGE SCALE GENOMIC DNA]</scope>
    <source>
        <strain evidence="4 5">LMG 26013</strain>
    </source>
</reference>
<keyword evidence="3" id="KW-0119">Carbohydrate metabolism</keyword>
<organism evidence="4 5">
    <name type="scientific">Lactiplantibacillus xiangfangensis</name>
    <dbReference type="NCBI Taxonomy" id="942150"/>
    <lineage>
        <taxon>Bacteria</taxon>
        <taxon>Bacillati</taxon>
        <taxon>Bacillota</taxon>
        <taxon>Bacilli</taxon>
        <taxon>Lactobacillales</taxon>
        <taxon>Lactobacillaceae</taxon>
        <taxon>Lactiplantibacillus</taxon>
    </lineage>
</organism>
<protein>
    <submittedName>
        <fullName evidence="4">Xylose repressor</fullName>
    </submittedName>
</protein>
<keyword evidence="3" id="KW-0859">Xylose metabolism</keyword>
<evidence type="ECO:0000256" key="3">
    <source>
        <dbReference type="ARBA" id="ARBA00022629"/>
    </source>
</evidence>
<dbReference type="PANTHER" id="PTHR18964">
    <property type="entry name" value="ROK (REPRESSOR, ORF, KINASE) FAMILY"/>
    <property type="match status" value="1"/>
</dbReference>
<dbReference type="PROSITE" id="PS01125">
    <property type="entry name" value="ROK"/>
    <property type="match status" value="1"/>
</dbReference>
<dbReference type="SUPFAM" id="SSF53067">
    <property type="entry name" value="Actin-like ATPase domain"/>
    <property type="match status" value="1"/>
</dbReference>
<dbReference type="InterPro" id="IPR049874">
    <property type="entry name" value="ROK_cs"/>
</dbReference>
<evidence type="ECO:0000313" key="5">
    <source>
        <dbReference type="Proteomes" id="UP000051783"/>
    </source>
</evidence>
<dbReference type="GO" id="GO:0042732">
    <property type="term" value="P:D-xylose metabolic process"/>
    <property type="evidence" value="ECO:0007669"/>
    <property type="project" value="UniProtKB-KW"/>
</dbReference>
<evidence type="ECO:0000256" key="2">
    <source>
        <dbReference type="ARBA" id="ARBA00006479"/>
    </source>
</evidence>
<sequence>MGMEQRSLNRDQLHDLNLKLVLQQIINHPATSRIEISHELELHKSTISSLYNTLMAKQLLTEIGQGAASNVGGRKPTMVTVNRDYGYTVTFDLGYRHLHATANNIDTTIIEYQRIDIVDQPITVMVAKCQAFLAKIASEVTTVNGLLGICFSIHGIIKDNQILQSPWIDMQDVDLVRVFETQYHVPVLLENEANLSAIYARDFSTDQPYRSFVTLSIHRGIGAGIILDQQLSRGENGRGGEIGKTLTLLGPNTAGQSVESLCSEDALITRIENAKQLEHLDRTAIIKLFEAGDRDTERILRQACSVVAGLIFNVVTMLDPQAVFINSPLIEGLPELMDEIRGDYQDIAQTDFPINLIPRTQYVTLLGGCSLITHHVLNLDDYELRFQQGEVAASISEN</sequence>
<comment type="similarity">
    <text evidence="2">Belongs to the ROK (NagC/XylR) family.</text>
</comment>
<dbReference type="SUPFAM" id="SSF46785">
    <property type="entry name" value="Winged helix' DNA-binding domain"/>
    <property type="match status" value="1"/>
</dbReference>
<comment type="caution">
    <text evidence="4">The sequence shown here is derived from an EMBL/GenBank/DDBJ whole genome shotgun (WGS) entry which is preliminary data.</text>
</comment>
<dbReference type="STRING" id="942150.IV64_GL001833"/>
<dbReference type="InterPro" id="IPR043129">
    <property type="entry name" value="ATPase_NBD"/>
</dbReference>
<dbReference type="InterPro" id="IPR036388">
    <property type="entry name" value="WH-like_DNA-bd_sf"/>
</dbReference>
<accession>A0A0R2MQK1</accession>
<dbReference type="InterPro" id="IPR036390">
    <property type="entry name" value="WH_DNA-bd_sf"/>
</dbReference>
<keyword evidence="5" id="KW-1185">Reference proteome</keyword>
<dbReference type="Gene3D" id="1.10.10.10">
    <property type="entry name" value="Winged helix-like DNA-binding domain superfamily/Winged helix DNA-binding domain"/>
    <property type="match status" value="1"/>
</dbReference>
<dbReference type="PATRIC" id="fig|942150.3.peg.1906"/>
<dbReference type="Proteomes" id="UP000051783">
    <property type="component" value="Unassembled WGS sequence"/>
</dbReference>
<dbReference type="EMBL" id="JQCL01000029">
    <property type="protein sequence ID" value="KRO13997.1"/>
    <property type="molecule type" value="Genomic_DNA"/>
</dbReference>